<evidence type="ECO:0008006" key="3">
    <source>
        <dbReference type="Google" id="ProtNLM"/>
    </source>
</evidence>
<comment type="caution">
    <text evidence="1">The sequence shown here is derived from an EMBL/GenBank/DDBJ whole genome shotgun (WGS) entry which is preliminary data.</text>
</comment>
<protein>
    <recommendedName>
        <fullName evidence="3">Phage tail protein</fullName>
    </recommendedName>
</protein>
<dbReference type="AlphaFoldDB" id="A0A9X0EGM6"/>
<organism evidence="1 2">
    <name type="scientific">Pseudomonas lutea</name>
    <dbReference type="NCBI Taxonomy" id="243924"/>
    <lineage>
        <taxon>Bacteria</taxon>
        <taxon>Pseudomonadati</taxon>
        <taxon>Pseudomonadota</taxon>
        <taxon>Gammaproteobacteria</taxon>
        <taxon>Pseudomonadales</taxon>
        <taxon>Pseudomonadaceae</taxon>
        <taxon>Pseudomonas</taxon>
    </lineage>
</organism>
<accession>A0A9X0EGM6</accession>
<gene>
    <name evidence="1" type="ORF">LT42_06405</name>
</gene>
<name>A0A9X0EGM6_9PSED</name>
<dbReference type="EMBL" id="JRMB01000001">
    <property type="protein sequence ID" value="KGF65556.1"/>
    <property type="molecule type" value="Genomic_DNA"/>
</dbReference>
<proteinExistence type="predicted"/>
<dbReference type="Proteomes" id="UP000029719">
    <property type="component" value="Unassembled WGS sequence"/>
</dbReference>
<sequence length="119" mass="12736">MSKTDHGATEVIVGAETYSLAFTLKAVKNIERRFGGLSPALQEVQKLSLNVAASIIAAGANLTLKPKEFEALEEEIYEHGIGEVTPPLIQYLLALLNPAAKSEEELAKDAEEGTGKAKK</sequence>
<evidence type="ECO:0000313" key="1">
    <source>
        <dbReference type="EMBL" id="KGF65556.1"/>
    </source>
</evidence>
<dbReference type="RefSeq" id="WP_037010760.1">
    <property type="nucleotide sequence ID" value="NZ_JRMB01000001.1"/>
</dbReference>
<reference evidence="1 2" key="1">
    <citation type="submission" date="2014-09" db="EMBL/GenBank/DDBJ databases">
        <title>Genome sequence of Pseudomonas lutea strain DSM 17257T.</title>
        <authorList>
            <person name="Kwak Y."/>
            <person name="Shin J.-H."/>
        </authorList>
    </citation>
    <scope>NUCLEOTIDE SEQUENCE [LARGE SCALE GENOMIC DNA]</scope>
    <source>
        <strain evidence="1 2">DSM 17257</strain>
    </source>
</reference>
<evidence type="ECO:0000313" key="2">
    <source>
        <dbReference type="Proteomes" id="UP000029719"/>
    </source>
</evidence>